<gene>
    <name evidence="10" type="primary">topA</name>
    <name evidence="14" type="ORF">HK26_12040</name>
</gene>
<dbReference type="Gene3D" id="3.30.65.10">
    <property type="entry name" value="Bacterial Topoisomerase I, domain 1"/>
    <property type="match status" value="1"/>
</dbReference>
<dbReference type="PROSITE" id="PS50880">
    <property type="entry name" value="TOPRIM"/>
    <property type="match status" value="1"/>
</dbReference>
<keyword evidence="4" id="KW-0863">Zinc-finger</keyword>
<comment type="function">
    <text evidence="10">Releases the supercoiling and torsional tension of DNA, which is introduced during the DNA replication and transcription, by transiently cleaving and rejoining one strand of the DNA duplex. Introduces a single-strand break via transesterification at a target site in duplex DNA. The scissile phosphodiester is attacked by the catalytic tyrosine of the enzyme, resulting in the formation of a DNA-(5'-phosphotyrosyl)-enzyme intermediate and the expulsion of a 3'-OH DNA strand. The free DNA strand then undergoes passage around the unbroken strand, thus removing DNA supercoils. Finally, in the religation step, the DNA 3'-OH attacks the covalent intermediate to expel the active-site tyrosine and restore the DNA phosphodiester backbone.</text>
</comment>
<evidence type="ECO:0000256" key="6">
    <source>
        <dbReference type="ARBA" id="ARBA00022842"/>
    </source>
</evidence>
<dbReference type="InterPro" id="IPR006171">
    <property type="entry name" value="TOPRIM_dom"/>
</dbReference>
<dbReference type="HAMAP" id="MF_00952">
    <property type="entry name" value="Topoisom_1_prok"/>
    <property type="match status" value="1"/>
</dbReference>
<feature type="compositionally biased region" description="Basic residues" evidence="11">
    <location>
        <begin position="896"/>
        <end position="912"/>
    </location>
</feature>
<dbReference type="InterPro" id="IPR005733">
    <property type="entry name" value="TopoI_bac-type"/>
</dbReference>
<evidence type="ECO:0000256" key="4">
    <source>
        <dbReference type="ARBA" id="ARBA00022771"/>
    </source>
</evidence>
<dbReference type="eggNOG" id="COG0550">
    <property type="taxonomic scope" value="Bacteria"/>
</dbReference>
<comment type="caution">
    <text evidence="10">Lacks conserved residue(s) required for the propagation of feature annotation.</text>
</comment>
<dbReference type="PROSITE" id="PS52039">
    <property type="entry name" value="TOPO_IA_2"/>
    <property type="match status" value="1"/>
</dbReference>
<dbReference type="OrthoDB" id="9804262at2"/>
<dbReference type="InterPro" id="IPR013825">
    <property type="entry name" value="Topo_IA_cen_sub2"/>
</dbReference>
<dbReference type="Proteomes" id="UP000194931">
    <property type="component" value="Unassembled WGS sequence"/>
</dbReference>
<keyword evidence="6" id="KW-0460">Magnesium</keyword>
<keyword evidence="15" id="KW-1185">Reference proteome</keyword>
<dbReference type="InterPro" id="IPR034149">
    <property type="entry name" value="TOPRIM_TopoI"/>
</dbReference>
<dbReference type="SUPFAM" id="SSF57783">
    <property type="entry name" value="Zinc beta-ribbon"/>
    <property type="match status" value="1"/>
</dbReference>
<feature type="site" description="Interaction with DNA" evidence="10">
    <location>
        <position position="143"/>
    </location>
</feature>
<feature type="region of interest" description="Interaction with DNA" evidence="10">
    <location>
        <begin position="166"/>
        <end position="171"/>
    </location>
</feature>
<evidence type="ECO:0000259" key="12">
    <source>
        <dbReference type="PROSITE" id="PS50880"/>
    </source>
</evidence>
<feature type="site" description="Interaction with DNA" evidence="10">
    <location>
        <position position="32"/>
    </location>
</feature>
<dbReference type="EMBL" id="JOPJ01000007">
    <property type="protein sequence ID" value="OUJ13074.1"/>
    <property type="molecule type" value="Genomic_DNA"/>
</dbReference>
<dbReference type="InterPro" id="IPR013497">
    <property type="entry name" value="Topo_IA_cen"/>
</dbReference>
<evidence type="ECO:0000259" key="13">
    <source>
        <dbReference type="PROSITE" id="PS52039"/>
    </source>
</evidence>
<dbReference type="PANTHER" id="PTHR42785">
    <property type="entry name" value="DNA TOPOISOMERASE, TYPE IA, CORE"/>
    <property type="match status" value="1"/>
</dbReference>
<comment type="caution">
    <text evidence="14">The sequence shown here is derived from an EMBL/GenBank/DDBJ whole genome shotgun (WGS) entry which is preliminary data.</text>
</comment>
<dbReference type="InterPro" id="IPR013498">
    <property type="entry name" value="Topo_IA_Znf"/>
</dbReference>
<dbReference type="SUPFAM" id="SSF56712">
    <property type="entry name" value="Prokaryotic type I DNA topoisomerase"/>
    <property type="match status" value="1"/>
</dbReference>
<comment type="subunit">
    <text evidence="10">Monomer.</text>
</comment>
<feature type="compositionally biased region" description="Low complexity" evidence="11">
    <location>
        <begin position="855"/>
        <end position="887"/>
    </location>
</feature>
<evidence type="ECO:0000256" key="1">
    <source>
        <dbReference type="ARBA" id="ARBA00000213"/>
    </source>
</evidence>
<keyword evidence="3" id="KW-0479">Metal-binding</keyword>
<comment type="similarity">
    <text evidence="2 10">Belongs to the type IA topoisomerase family.</text>
</comment>
<dbReference type="SMART" id="SM00436">
    <property type="entry name" value="TOP1Bc"/>
    <property type="match status" value="1"/>
</dbReference>
<dbReference type="CDD" id="cd00186">
    <property type="entry name" value="TOP1Ac"/>
    <property type="match status" value="1"/>
</dbReference>
<keyword evidence="9 10" id="KW-0413">Isomerase</keyword>
<dbReference type="SMART" id="SM00437">
    <property type="entry name" value="TOP1Ac"/>
    <property type="match status" value="1"/>
</dbReference>
<dbReference type="GO" id="GO:0003917">
    <property type="term" value="F:DNA topoisomerase type I (single strand cut, ATP-independent) activity"/>
    <property type="evidence" value="ECO:0007669"/>
    <property type="project" value="UniProtKB-UniRule"/>
</dbReference>
<evidence type="ECO:0000256" key="5">
    <source>
        <dbReference type="ARBA" id="ARBA00022833"/>
    </source>
</evidence>
<dbReference type="InterPro" id="IPR013826">
    <property type="entry name" value="Topo_IA_cen_sub3"/>
</dbReference>
<dbReference type="InterPro" id="IPR023405">
    <property type="entry name" value="Topo_IA_core_domain"/>
</dbReference>
<evidence type="ECO:0000313" key="14">
    <source>
        <dbReference type="EMBL" id="OUJ13074.1"/>
    </source>
</evidence>
<dbReference type="InterPro" id="IPR023406">
    <property type="entry name" value="Topo_IA_AS"/>
</dbReference>
<dbReference type="InterPro" id="IPR000380">
    <property type="entry name" value="Topo_IA"/>
</dbReference>
<feature type="site" description="Interaction with DNA" evidence="10">
    <location>
        <position position="146"/>
    </location>
</feature>
<feature type="site" description="Interaction with DNA" evidence="10">
    <location>
        <position position="306"/>
    </location>
</feature>
<dbReference type="InterPro" id="IPR025589">
    <property type="entry name" value="Toprim_C_rpt"/>
</dbReference>
<feature type="domain" description="Toprim" evidence="12">
    <location>
        <begin position="2"/>
        <end position="116"/>
    </location>
</feature>
<keyword evidence="7 10" id="KW-0799">Topoisomerase</keyword>
<protein>
    <recommendedName>
        <fullName evidence="10">DNA topoisomerase 1</fullName>
        <ecNumber evidence="10">5.6.2.1</ecNumber>
    </recommendedName>
    <alternativeName>
        <fullName evidence="10">DNA topoisomerase I</fullName>
    </alternativeName>
</protein>
<evidence type="ECO:0000256" key="3">
    <source>
        <dbReference type="ARBA" id="ARBA00022723"/>
    </source>
</evidence>
<dbReference type="NCBIfam" id="TIGR01051">
    <property type="entry name" value="topA_bact"/>
    <property type="match status" value="1"/>
</dbReference>
<keyword evidence="8 10" id="KW-0238">DNA-binding</keyword>
<proteinExistence type="inferred from homology"/>
<comment type="catalytic activity">
    <reaction evidence="1 10">
        <text>ATP-independent breakage of single-stranded DNA, followed by passage and rejoining.</text>
        <dbReference type="EC" id="5.6.2.1"/>
    </reaction>
</comment>
<dbReference type="AlphaFoldDB" id="A0A252BVU9"/>
<evidence type="ECO:0000256" key="7">
    <source>
        <dbReference type="ARBA" id="ARBA00023029"/>
    </source>
</evidence>
<evidence type="ECO:0000256" key="11">
    <source>
        <dbReference type="SAM" id="MobiDB-lite"/>
    </source>
</evidence>
<dbReference type="SMART" id="SM00493">
    <property type="entry name" value="TOPRIM"/>
    <property type="match status" value="1"/>
</dbReference>
<dbReference type="GO" id="GO:0005694">
    <property type="term" value="C:chromosome"/>
    <property type="evidence" value="ECO:0007669"/>
    <property type="project" value="InterPro"/>
</dbReference>
<dbReference type="PROSITE" id="PS00396">
    <property type="entry name" value="TOPO_IA_1"/>
    <property type="match status" value="1"/>
</dbReference>
<dbReference type="InterPro" id="IPR003601">
    <property type="entry name" value="Topo_IA_2"/>
</dbReference>
<dbReference type="Pfam" id="PF01396">
    <property type="entry name" value="Zn_ribbon_Top1"/>
    <property type="match status" value="1"/>
</dbReference>
<name>A0A252BVU9_9PROT</name>
<organism evidence="14 15">
    <name type="scientific">Acetobacter okinawensis</name>
    <dbReference type="NCBI Taxonomy" id="1076594"/>
    <lineage>
        <taxon>Bacteria</taxon>
        <taxon>Pseudomonadati</taxon>
        <taxon>Pseudomonadota</taxon>
        <taxon>Alphaproteobacteria</taxon>
        <taxon>Acetobacterales</taxon>
        <taxon>Acetobacteraceae</taxon>
        <taxon>Acetobacter</taxon>
    </lineage>
</organism>
<feature type="region of interest" description="Disordered" evidence="11">
    <location>
        <begin position="679"/>
        <end position="704"/>
    </location>
</feature>
<evidence type="ECO:0000256" key="10">
    <source>
        <dbReference type="HAMAP-Rule" id="MF_00952"/>
    </source>
</evidence>
<dbReference type="PRINTS" id="PR00417">
    <property type="entry name" value="PRTPISMRASEI"/>
</dbReference>
<dbReference type="RefSeq" id="WP_086638803.1">
    <property type="nucleotide sequence ID" value="NZ_JOPJ01000007.1"/>
</dbReference>
<dbReference type="InterPro" id="IPR003602">
    <property type="entry name" value="Topo_IA_DNA-bd_dom"/>
</dbReference>
<feature type="compositionally biased region" description="Basic residues" evidence="11">
    <location>
        <begin position="839"/>
        <end position="854"/>
    </location>
</feature>
<feature type="region of interest" description="Disordered" evidence="11">
    <location>
        <begin position="839"/>
        <end position="912"/>
    </location>
</feature>
<sequence length="912" mass="99774">MTDVVVVESPAKAKTINKYLGDGYTVLASFGHVRDLPPKDGSVLPDDGFSMKWQADERGTKQVAAIIKALKGAKHLYLATDPDREGEAISWHVRAMLEERNALKGVDVQRVTFNEITKSAIKHAMAHPRELDMPLIEAYLARRALDYLVGFTLSPVLWRKLPGSRSAGRVQSVALRLICEREAEIEVFKPREYWSVTASLLTPASAPFTARLTHLNGKKLDQFDLGTAEQAEAAKRAVEAEDMSVRSIERRKVRRNPQPPFTTSTLQQEASRKLGMSAQTTMRTAQQLYEGMELGGETVGLITYMRTDGVTMAQEAVQAIRGHIGSKIGPDYVPAQPRHYTSKAKNAQEAHEAIRPTDISRTPESMARYLNNDQRRLYELVWKRAVASQMESATLDQVAVDIAGPSAQTVLRANGSILTFDGFLKLYREGRDDSEKAAADDDSRMLPPMHEKDPLKREGVEAEQHFTQPPPRYSEASLVKKMEELGIGRPSTYASILSVLQDRSYVQLENRRFVPEARGRLVTAFLVSFFERYVDTGFTASLEELLDDISDGQAKWKEVLASFWHDFSKAVGDTKELTITDVLNALDKDLGPFFFPPRADGSDPRHCTSCGTGRLGLKLGRYGAFIGCSNYPECQFTRRLTADSAEEGDGSSALKDGMRLLGQHPQTGEDITVRQGPWGLYAQQGEPDPADKKAKPRRASLPKGMDGASITLEQAVGLLSLPRLVGLHPETGEPIEAGLGRFGPYVKMGAVYGSLDKDDDVLTVGLNRAVDALAKKLASIRNLGNHPKDGEPVMVRKGRFGPYAQHGQLVATLPRGTDMDAVTLEEAVALLADKGKPLKAKAGAKKAATKKKAAPKAAAKTTTKAATKTATKTAAKSTTKAKATPTAQEDAEPAKPKARKASTTTTRKKKAE</sequence>
<feature type="site" description="Interaction with DNA" evidence="10">
    <location>
        <position position="158"/>
    </location>
</feature>
<accession>A0A252BVU9</accession>
<dbReference type="PANTHER" id="PTHR42785:SF1">
    <property type="entry name" value="DNA TOPOISOMERASE"/>
    <property type="match status" value="1"/>
</dbReference>
<evidence type="ECO:0000256" key="8">
    <source>
        <dbReference type="ARBA" id="ARBA00023125"/>
    </source>
</evidence>
<dbReference type="Gene3D" id="1.10.460.10">
    <property type="entry name" value="Topoisomerase I, domain 2"/>
    <property type="match status" value="1"/>
</dbReference>
<feature type="site" description="Interaction with DNA" evidence="10">
    <location>
        <position position="142"/>
    </location>
</feature>
<dbReference type="GO" id="GO:0008270">
    <property type="term" value="F:zinc ion binding"/>
    <property type="evidence" value="ECO:0007669"/>
    <property type="project" value="UniProtKB-KW"/>
</dbReference>
<dbReference type="Gene3D" id="3.40.50.140">
    <property type="match status" value="1"/>
</dbReference>
<evidence type="ECO:0000256" key="2">
    <source>
        <dbReference type="ARBA" id="ARBA00009446"/>
    </source>
</evidence>
<dbReference type="STRING" id="1236501.GCA_000613865_01688"/>
<dbReference type="InterPro" id="IPR013824">
    <property type="entry name" value="Topo_IA_cen_sub1"/>
</dbReference>
<keyword evidence="5" id="KW-0862">Zinc</keyword>
<evidence type="ECO:0000256" key="9">
    <source>
        <dbReference type="ARBA" id="ARBA00023235"/>
    </source>
</evidence>
<dbReference type="EC" id="5.6.2.1" evidence="10"/>
<dbReference type="Gene3D" id="2.70.20.10">
    <property type="entry name" value="Topoisomerase I, domain 3"/>
    <property type="match status" value="1"/>
</dbReference>
<dbReference type="InterPro" id="IPR028612">
    <property type="entry name" value="Topoisom_1_IA"/>
</dbReference>
<dbReference type="GO" id="GO:0006265">
    <property type="term" value="P:DNA topological change"/>
    <property type="evidence" value="ECO:0007669"/>
    <property type="project" value="UniProtKB-UniRule"/>
</dbReference>
<feature type="site" description="Interaction with DNA" evidence="10">
    <location>
        <position position="503"/>
    </location>
</feature>
<dbReference type="eggNOG" id="COG1754">
    <property type="taxonomic scope" value="Bacteria"/>
</dbReference>
<dbReference type="GO" id="GO:0003677">
    <property type="term" value="F:DNA binding"/>
    <property type="evidence" value="ECO:0007669"/>
    <property type="project" value="UniProtKB-KW"/>
</dbReference>
<dbReference type="Pfam" id="PF01751">
    <property type="entry name" value="Toprim"/>
    <property type="match status" value="1"/>
</dbReference>
<dbReference type="CDD" id="cd03363">
    <property type="entry name" value="TOPRIM_TopoIA_TopoI"/>
    <property type="match status" value="1"/>
</dbReference>
<dbReference type="Pfam" id="PF13368">
    <property type="entry name" value="Toprim_C_rpt"/>
    <property type="match status" value="3"/>
</dbReference>
<dbReference type="Pfam" id="PF01131">
    <property type="entry name" value="Topoisom_bac"/>
    <property type="match status" value="1"/>
</dbReference>
<feature type="domain" description="Topo IA-type catalytic" evidence="13">
    <location>
        <begin position="132"/>
        <end position="571"/>
    </location>
</feature>
<reference evidence="15" key="1">
    <citation type="submission" date="2014-06" db="EMBL/GenBank/DDBJ databases">
        <authorList>
            <person name="Winans N.J."/>
            <person name="Newell P.D."/>
            <person name="Douglas A.E."/>
        </authorList>
    </citation>
    <scope>NUCLEOTIDE SEQUENCE [LARGE SCALE GENOMIC DNA]</scope>
</reference>
<dbReference type="Gene3D" id="1.10.290.10">
    <property type="entry name" value="Topoisomerase I, domain 4"/>
    <property type="match status" value="1"/>
</dbReference>
<feature type="active site" description="O-(5'-phospho-DNA)-tyrosine intermediate" evidence="10">
    <location>
        <position position="304"/>
    </location>
</feature>
<evidence type="ECO:0000313" key="15">
    <source>
        <dbReference type="Proteomes" id="UP000194931"/>
    </source>
</evidence>